<proteinExistence type="predicted"/>
<feature type="compositionally biased region" description="Low complexity" evidence="1">
    <location>
        <begin position="376"/>
        <end position="386"/>
    </location>
</feature>
<feature type="compositionally biased region" description="Basic and acidic residues" evidence="1">
    <location>
        <begin position="189"/>
        <end position="202"/>
    </location>
</feature>
<feature type="compositionally biased region" description="Basic residues" evidence="1">
    <location>
        <begin position="425"/>
        <end position="437"/>
    </location>
</feature>
<feature type="compositionally biased region" description="Low complexity" evidence="1">
    <location>
        <begin position="265"/>
        <end position="294"/>
    </location>
</feature>
<feature type="region of interest" description="Disordered" evidence="1">
    <location>
        <begin position="126"/>
        <end position="145"/>
    </location>
</feature>
<organism evidence="2 3">
    <name type="scientific">Acanthosepion pharaonis</name>
    <name type="common">Pharaoh cuttlefish</name>
    <name type="synonym">Sepia pharaonis</name>
    <dbReference type="NCBI Taxonomy" id="158019"/>
    <lineage>
        <taxon>Eukaryota</taxon>
        <taxon>Metazoa</taxon>
        <taxon>Spiralia</taxon>
        <taxon>Lophotrochozoa</taxon>
        <taxon>Mollusca</taxon>
        <taxon>Cephalopoda</taxon>
        <taxon>Coleoidea</taxon>
        <taxon>Decapodiformes</taxon>
        <taxon>Sepiida</taxon>
        <taxon>Sepiina</taxon>
        <taxon>Sepiidae</taxon>
        <taxon>Acanthosepion</taxon>
    </lineage>
</organism>
<feature type="region of interest" description="Disordered" evidence="1">
    <location>
        <begin position="350"/>
        <end position="386"/>
    </location>
</feature>
<gene>
    <name evidence="2" type="ORF">SPHA_60209</name>
</gene>
<feature type="compositionally biased region" description="Basic residues" evidence="1">
    <location>
        <begin position="46"/>
        <end position="63"/>
    </location>
</feature>
<feature type="compositionally biased region" description="Low complexity" evidence="1">
    <location>
        <begin position="64"/>
        <end position="77"/>
    </location>
</feature>
<evidence type="ECO:0000313" key="3">
    <source>
        <dbReference type="Proteomes" id="UP000597762"/>
    </source>
</evidence>
<dbReference type="Proteomes" id="UP000597762">
    <property type="component" value="Unassembled WGS sequence"/>
</dbReference>
<feature type="compositionally biased region" description="Basic residues" evidence="1">
    <location>
        <begin position="255"/>
        <end position="264"/>
    </location>
</feature>
<feature type="region of interest" description="Disordered" evidence="1">
    <location>
        <begin position="251"/>
        <end position="302"/>
    </location>
</feature>
<feature type="region of interest" description="Disordered" evidence="1">
    <location>
        <begin position="28"/>
        <end position="83"/>
    </location>
</feature>
<reference evidence="2" key="1">
    <citation type="submission" date="2021-01" db="EMBL/GenBank/DDBJ databases">
        <authorList>
            <person name="Li R."/>
            <person name="Bekaert M."/>
        </authorList>
    </citation>
    <scope>NUCLEOTIDE SEQUENCE</scope>
    <source>
        <strain evidence="2">Farmed</strain>
    </source>
</reference>
<feature type="region of interest" description="Disordered" evidence="1">
    <location>
        <begin position="181"/>
        <end position="235"/>
    </location>
</feature>
<name>A0A812DT26_ACAPH</name>
<comment type="caution">
    <text evidence="2">The sequence shown here is derived from an EMBL/GenBank/DDBJ whole genome shotgun (WGS) entry which is preliminary data.</text>
</comment>
<dbReference type="AlphaFoldDB" id="A0A812DT26"/>
<feature type="region of interest" description="Disordered" evidence="1">
    <location>
        <begin position="406"/>
        <end position="639"/>
    </location>
</feature>
<evidence type="ECO:0000313" key="2">
    <source>
        <dbReference type="EMBL" id="CAE1308322.1"/>
    </source>
</evidence>
<dbReference type="EMBL" id="CAHIKZ030004175">
    <property type="protein sequence ID" value="CAE1308322.1"/>
    <property type="molecule type" value="Genomic_DNA"/>
</dbReference>
<evidence type="ECO:0000256" key="1">
    <source>
        <dbReference type="SAM" id="MobiDB-lite"/>
    </source>
</evidence>
<sequence>MLTRSSSGTSADARLQLRQIAALARQVPAGRAARRRHGAAHGLISRAHRPIASGRHRQHRRPASARQRAAGQRAGPQDHVPPAKGGLFAPPRIAGGEIGLDQGAGDVSLRIAVADRRRHHRIGGRLEGDDHRRADNPRIHRPSAQVADRRPDLRLEQRHRLGSDRAIGMDDHLAFRSLQRSARYRQARRGADRPARRCDGRRRPYRAPSVAASPRRRGGQISGDHGVNTARARPGCPAAISSRACNAASSASRGAARRIARNQRQRLGAPPSRSSSSARVRPVRGACNSARSAVAPPPPAQSACASAISRSAAGHWCLDQIFVQPVARALASPIQAARASQASRAVPQFPPRCAARPTRAHWAGRAHPPMPRYDAARGSSARPSSSAAIARRAAAIALLLGPVQAKDRDIGPAPPADGAAAQKPARSRAYRARHRRPASAPDRRSIPPAPVAATIRDHRMRGAAPSDRAAAAPPPSRAIVRWPPGATARLRLARRSPTTAPPKAASGYAIQRDRRSASSGRPRPPALRQADRRSRAAPRRCPRPDRDPQRQPVAPPISTPPGRAAPADQGDQRIASGDDRCGRHADGARGGGGQKPPPPCAGRACATDRRAATGRGAGAIGPALQIGERHGGRPAAARS</sequence>
<protein>
    <submittedName>
        <fullName evidence="2">Uncharacterized protein</fullName>
    </submittedName>
</protein>
<feature type="compositionally biased region" description="Basic and acidic residues" evidence="1">
    <location>
        <begin position="126"/>
        <end position="138"/>
    </location>
</feature>
<accession>A0A812DT26</accession>
<keyword evidence="3" id="KW-1185">Reference proteome</keyword>
<feature type="compositionally biased region" description="Basic and acidic residues" evidence="1">
    <location>
        <begin position="576"/>
        <end position="587"/>
    </location>
</feature>